<evidence type="ECO:0000313" key="2">
    <source>
        <dbReference type="EMBL" id="KAB8076615.1"/>
    </source>
</evidence>
<accession>A0A5N5X945</accession>
<proteinExistence type="predicted"/>
<feature type="region of interest" description="Disordered" evidence="1">
    <location>
        <begin position="84"/>
        <end position="103"/>
    </location>
</feature>
<reference evidence="2 3" key="1">
    <citation type="submission" date="2019-04" db="EMBL/GenBank/DDBJ databases">
        <title>Friends and foes A comparative genomics study of 23 Aspergillus species from section Flavi.</title>
        <authorList>
            <consortium name="DOE Joint Genome Institute"/>
            <person name="Kjaerbolling I."/>
            <person name="Vesth T."/>
            <person name="Frisvad J.C."/>
            <person name="Nybo J.L."/>
            <person name="Theobald S."/>
            <person name="Kildgaard S."/>
            <person name="Isbrandt T."/>
            <person name="Kuo A."/>
            <person name="Sato A."/>
            <person name="Lyhne E.K."/>
            <person name="Kogle M.E."/>
            <person name="Wiebenga A."/>
            <person name="Kun R.S."/>
            <person name="Lubbers R.J."/>
            <person name="Makela M.R."/>
            <person name="Barry K."/>
            <person name="Chovatia M."/>
            <person name="Clum A."/>
            <person name="Daum C."/>
            <person name="Haridas S."/>
            <person name="He G."/>
            <person name="LaButti K."/>
            <person name="Lipzen A."/>
            <person name="Mondo S."/>
            <person name="Riley R."/>
            <person name="Salamov A."/>
            <person name="Simmons B.A."/>
            <person name="Magnuson J.K."/>
            <person name="Henrissat B."/>
            <person name="Mortensen U.H."/>
            <person name="Larsen T.O."/>
            <person name="Devries R.P."/>
            <person name="Grigoriev I.V."/>
            <person name="Machida M."/>
            <person name="Baker S.E."/>
            <person name="Andersen M.R."/>
        </authorList>
    </citation>
    <scope>NUCLEOTIDE SEQUENCE [LARGE SCALE GENOMIC DNA]</scope>
    <source>
        <strain evidence="2 3">CBS 151.66</strain>
    </source>
</reference>
<dbReference type="EMBL" id="ML732178">
    <property type="protein sequence ID" value="KAB8076615.1"/>
    <property type="molecule type" value="Genomic_DNA"/>
</dbReference>
<dbReference type="Proteomes" id="UP000326565">
    <property type="component" value="Unassembled WGS sequence"/>
</dbReference>
<dbReference type="AlphaFoldDB" id="A0A5N5X945"/>
<protein>
    <submittedName>
        <fullName evidence="2">Uncharacterized protein</fullName>
    </submittedName>
</protein>
<keyword evidence="3" id="KW-1185">Reference proteome</keyword>
<gene>
    <name evidence="2" type="ORF">BDV29DRAFT_169743</name>
</gene>
<name>A0A5N5X945_9EURO</name>
<evidence type="ECO:0000256" key="1">
    <source>
        <dbReference type="SAM" id="MobiDB-lite"/>
    </source>
</evidence>
<evidence type="ECO:0000313" key="3">
    <source>
        <dbReference type="Proteomes" id="UP000326565"/>
    </source>
</evidence>
<organism evidence="2 3">
    <name type="scientific">Aspergillus leporis</name>
    <dbReference type="NCBI Taxonomy" id="41062"/>
    <lineage>
        <taxon>Eukaryota</taxon>
        <taxon>Fungi</taxon>
        <taxon>Dikarya</taxon>
        <taxon>Ascomycota</taxon>
        <taxon>Pezizomycotina</taxon>
        <taxon>Eurotiomycetes</taxon>
        <taxon>Eurotiomycetidae</taxon>
        <taxon>Eurotiales</taxon>
        <taxon>Aspergillaceae</taxon>
        <taxon>Aspergillus</taxon>
        <taxon>Aspergillus subgen. Circumdati</taxon>
    </lineage>
</organism>
<sequence>MRPKQERTVLRAMGLESRGSCYRYCHCCQGSCPEIQIQEAFRSTETMSMTRSLQHPLSTDERPMGYQLTKGCCTLDRETEKWTGMEDEGLGRWATPGTEAKPL</sequence>